<dbReference type="EMBL" id="CAJZBQ010000046">
    <property type="protein sequence ID" value="CAG9328585.1"/>
    <property type="molecule type" value="Genomic_DNA"/>
</dbReference>
<dbReference type="SUPFAM" id="SSF50729">
    <property type="entry name" value="PH domain-like"/>
    <property type="match status" value="1"/>
</dbReference>
<comment type="caution">
    <text evidence="3">The sequence shown here is derived from an EMBL/GenBank/DDBJ whole genome shotgun (WGS) entry which is preliminary data.</text>
</comment>
<proteinExistence type="predicted"/>
<sequence>MEDLIELGPNDNIVLDDPNDEKCTITVEYEGKQTIVSWYNGLGSDDVKEAIVCACDCIIDSGFSLVNSDGFLVNFSQVKSGEKYIIKPGEEIKGYEKALGDRWRRINLDIEPLQHAESMRAIEIMQNGANLLKHTRRSMPHIRMFQLTPDLKYLIWYTSAKSQTKSSVPFQHVTQISIGQTTPNFGRYPLPVLSHLSFSLFYDGKTLDLTCRDEREFDFWVAGCKALYFHYQSMLVSKQILLGHSRRFNEFLQANKLGLATSSLYQEPETKKLEECIIRKRLTREEASNKLLKNREKISNLEDTIRDLPEIESPMMNKMPSRSAFSSDYVEVLLDDEGMDEVYNTQENRMHELLKSCKDRVEALEKEFSNMYGVPAWEENKEFDSNLWKLEVDVENLNDIVKRMEDLAKPKLTDRVKSWFKSKVSFF</sequence>
<dbReference type="InterPro" id="IPR011993">
    <property type="entry name" value="PH-like_dom_sf"/>
</dbReference>
<keyword evidence="4" id="KW-1185">Reference proteome</keyword>
<organism evidence="3 4">
    <name type="scientific">Blepharisma stoltei</name>
    <dbReference type="NCBI Taxonomy" id="1481888"/>
    <lineage>
        <taxon>Eukaryota</taxon>
        <taxon>Sar</taxon>
        <taxon>Alveolata</taxon>
        <taxon>Ciliophora</taxon>
        <taxon>Postciliodesmatophora</taxon>
        <taxon>Heterotrichea</taxon>
        <taxon>Heterotrichida</taxon>
        <taxon>Blepharismidae</taxon>
        <taxon>Blepharisma</taxon>
    </lineage>
</organism>
<gene>
    <name evidence="3" type="ORF">BSTOLATCC_MIC46582</name>
</gene>
<name>A0AAU9JVK9_9CILI</name>
<accession>A0AAU9JVK9</accession>
<evidence type="ECO:0000313" key="3">
    <source>
        <dbReference type="EMBL" id="CAG9328585.1"/>
    </source>
</evidence>
<dbReference type="AlphaFoldDB" id="A0AAU9JVK9"/>
<dbReference type="InterPro" id="IPR001849">
    <property type="entry name" value="PH_domain"/>
</dbReference>
<protein>
    <recommendedName>
        <fullName evidence="2">PH domain-containing protein</fullName>
    </recommendedName>
</protein>
<dbReference type="CDD" id="cd13365">
    <property type="entry name" value="PH_PLC_plant-like"/>
    <property type="match status" value="1"/>
</dbReference>
<keyword evidence="1" id="KW-0175">Coiled coil</keyword>
<dbReference type="Proteomes" id="UP001162131">
    <property type="component" value="Unassembled WGS sequence"/>
</dbReference>
<evidence type="ECO:0000256" key="1">
    <source>
        <dbReference type="SAM" id="Coils"/>
    </source>
</evidence>
<feature type="domain" description="PH" evidence="2">
    <location>
        <begin position="122"/>
        <end position="227"/>
    </location>
</feature>
<reference evidence="3" key="1">
    <citation type="submission" date="2021-09" db="EMBL/GenBank/DDBJ databases">
        <authorList>
            <consortium name="AG Swart"/>
            <person name="Singh M."/>
            <person name="Singh A."/>
            <person name="Seah K."/>
            <person name="Emmerich C."/>
        </authorList>
    </citation>
    <scope>NUCLEOTIDE SEQUENCE</scope>
    <source>
        <strain evidence="3">ATCC30299</strain>
    </source>
</reference>
<evidence type="ECO:0000259" key="2">
    <source>
        <dbReference type="Pfam" id="PF16457"/>
    </source>
</evidence>
<feature type="coiled-coil region" evidence="1">
    <location>
        <begin position="347"/>
        <end position="407"/>
    </location>
</feature>
<dbReference type="Pfam" id="PF16457">
    <property type="entry name" value="PH_12"/>
    <property type="match status" value="1"/>
</dbReference>
<evidence type="ECO:0000313" key="4">
    <source>
        <dbReference type="Proteomes" id="UP001162131"/>
    </source>
</evidence>
<dbReference type="Gene3D" id="2.30.29.30">
    <property type="entry name" value="Pleckstrin-homology domain (PH domain)/Phosphotyrosine-binding domain (PTB)"/>
    <property type="match status" value="1"/>
</dbReference>